<keyword evidence="3" id="KW-0843">Virulence</keyword>
<keyword evidence="2 6" id="KW-0732">Signal</keyword>
<feature type="domain" description="LysM" evidence="7">
    <location>
        <begin position="359"/>
        <end position="405"/>
    </location>
</feature>
<evidence type="ECO:0000256" key="5">
    <source>
        <dbReference type="SAM" id="MobiDB-lite"/>
    </source>
</evidence>
<feature type="compositionally biased region" description="Polar residues" evidence="5">
    <location>
        <begin position="106"/>
        <end position="122"/>
    </location>
</feature>
<feature type="domain" description="LysM" evidence="7">
    <location>
        <begin position="130"/>
        <end position="178"/>
    </location>
</feature>
<dbReference type="InterPro" id="IPR018392">
    <property type="entry name" value="LysM"/>
</dbReference>
<dbReference type="EMBL" id="AFQF01002983">
    <property type="protein sequence ID" value="EGU77404.1"/>
    <property type="molecule type" value="Genomic_DNA"/>
</dbReference>
<dbReference type="InterPro" id="IPR036779">
    <property type="entry name" value="LysM_dom_sf"/>
</dbReference>
<comment type="caution">
    <text evidence="8">The sequence shown here is derived from an EMBL/GenBank/DDBJ whole genome shotgun (WGS) entry which is preliminary data.</text>
</comment>
<evidence type="ECO:0000256" key="6">
    <source>
        <dbReference type="SAM" id="SignalP"/>
    </source>
</evidence>
<evidence type="ECO:0000256" key="3">
    <source>
        <dbReference type="ARBA" id="ARBA00023026"/>
    </source>
</evidence>
<feature type="chain" id="PRO_5003390109" description="LysM domain-containing protein" evidence="6">
    <location>
        <begin position="19"/>
        <end position="570"/>
    </location>
</feature>
<dbReference type="SUPFAM" id="SSF54106">
    <property type="entry name" value="LysM domain"/>
    <property type="match status" value="5"/>
</dbReference>
<dbReference type="AlphaFoldDB" id="F9G0A2"/>
<accession>F9G0A2</accession>
<reference evidence="8" key="1">
    <citation type="journal article" date="2012" name="Mol. Plant Microbe Interact.">
        <title>A highly conserved effector in Fusarium oxysporum is required for full virulence on Arabidopsis.</title>
        <authorList>
            <person name="Thatcher L.F."/>
            <person name="Gardiner D.M."/>
            <person name="Kazan K."/>
            <person name="Manners J."/>
        </authorList>
    </citation>
    <scope>NUCLEOTIDE SEQUENCE [LARGE SCALE GENOMIC DNA]</scope>
    <source>
        <strain evidence="8">Fo5176</strain>
    </source>
</reference>
<evidence type="ECO:0000256" key="1">
    <source>
        <dbReference type="ARBA" id="ARBA00022669"/>
    </source>
</evidence>
<name>F9G0A2_FUSOF</name>
<comment type="similarity">
    <text evidence="4">Belongs to the secreted LysM effector family.</text>
</comment>
<organism evidence="8">
    <name type="scientific">Fusarium oxysporum (strain Fo5176)</name>
    <name type="common">Fusarium vascular wilt</name>
    <dbReference type="NCBI Taxonomy" id="660025"/>
    <lineage>
        <taxon>Eukaryota</taxon>
        <taxon>Fungi</taxon>
        <taxon>Dikarya</taxon>
        <taxon>Ascomycota</taxon>
        <taxon>Pezizomycotina</taxon>
        <taxon>Sordariomycetes</taxon>
        <taxon>Hypocreomycetidae</taxon>
        <taxon>Hypocreales</taxon>
        <taxon>Nectriaceae</taxon>
        <taxon>Fusarium</taxon>
        <taxon>Fusarium oxysporum species complex</taxon>
    </lineage>
</organism>
<feature type="region of interest" description="Disordered" evidence="5">
    <location>
        <begin position="20"/>
        <end position="39"/>
    </location>
</feature>
<dbReference type="STRING" id="660025.F9G0A2"/>
<protein>
    <recommendedName>
        <fullName evidence="7">LysM domain-containing protein</fullName>
    </recommendedName>
</protein>
<proteinExistence type="inferred from homology"/>
<feature type="signal peptide" evidence="6">
    <location>
        <begin position="1"/>
        <end position="18"/>
    </location>
</feature>
<dbReference type="InterPro" id="IPR052210">
    <property type="entry name" value="LysM1-like"/>
</dbReference>
<dbReference type="OrthoDB" id="2281372at2759"/>
<feature type="compositionally biased region" description="Low complexity" evidence="5">
    <location>
        <begin position="187"/>
        <end position="196"/>
    </location>
</feature>
<feature type="domain" description="LysM" evidence="7">
    <location>
        <begin position="217"/>
        <end position="264"/>
    </location>
</feature>
<gene>
    <name evidence="8" type="ORF">FOXB_12084</name>
</gene>
<dbReference type="Gene3D" id="3.10.350.10">
    <property type="entry name" value="LysM domain"/>
    <property type="match status" value="7"/>
</dbReference>
<evidence type="ECO:0000256" key="4">
    <source>
        <dbReference type="ARBA" id="ARBA00044955"/>
    </source>
</evidence>
<dbReference type="PROSITE" id="PS51782">
    <property type="entry name" value="LYSM"/>
    <property type="match status" value="6"/>
</dbReference>
<feature type="region of interest" description="Disordered" evidence="5">
    <location>
        <begin position="93"/>
        <end position="122"/>
    </location>
</feature>
<dbReference type="PANTHER" id="PTHR34997:SF2">
    <property type="entry name" value="LYSM DOMAIN-CONTAINING PROTEIN-RELATED"/>
    <property type="match status" value="1"/>
</dbReference>
<feature type="domain" description="LysM" evidence="7">
    <location>
        <begin position="522"/>
        <end position="568"/>
    </location>
</feature>
<dbReference type="PANTHER" id="PTHR34997">
    <property type="entry name" value="AM15"/>
    <property type="match status" value="1"/>
</dbReference>
<dbReference type="CDD" id="cd00118">
    <property type="entry name" value="LysM"/>
    <property type="match status" value="1"/>
</dbReference>
<keyword evidence="1" id="KW-0147">Chitin-binding</keyword>
<evidence type="ECO:0000313" key="8">
    <source>
        <dbReference type="EMBL" id="EGU77404.1"/>
    </source>
</evidence>
<feature type="domain" description="LysM" evidence="7">
    <location>
        <begin position="446"/>
        <end position="492"/>
    </location>
</feature>
<dbReference type="GO" id="GO:0008061">
    <property type="term" value="F:chitin binding"/>
    <property type="evidence" value="ECO:0007669"/>
    <property type="project" value="UniProtKB-KW"/>
</dbReference>
<feature type="region of interest" description="Disordered" evidence="5">
    <location>
        <begin position="187"/>
        <end position="208"/>
    </location>
</feature>
<feature type="domain" description="LysM" evidence="7">
    <location>
        <begin position="302"/>
        <end position="348"/>
    </location>
</feature>
<evidence type="ECO:0000256" key="2">
    <source>
        <dbReference type="ARBA" id="ARBA00022729"/>
    </source>
</evidence>
<dbReference type="SMART" id="SM00257">
    <property type="entry name" value="LysM"/>
    <property type="match status" value="6"/>
</dbReference>
<evidence type="ECO:0000259" key="7">
    <source>
        <dbReference type="PROSITE" id="PS51782"/>
    </source>
</evidence>
<sequence length="570" mass="62415">MHFSTLFVYGILAAGASASRGQRIRRQDGTVDPGQPSDCSWWETKEEDYQDCAYLEDGWHLTHKQFVEYNPTVKDDCSGMKVGHSYCVEVNGIPRPGESSSTTTSAAQVSPTKDSKPSPTQDKLINTCTNFYQAKKGDTYPKIIAEYKNTFDAADLLKWNPAIGDDCSGIWANYWYCVGVPGTPTAAPTRTAESTAKPTGDKKPNPTQEGLIDSCTSFHMAANGETCEKIVSTFGTFDFATFFKWNPAVGKDCSGIWANYYYCVGVPGTPTAKPSVTSTKPTGTGIPTPSPIQEGMVKNCNKFHPVSKTTTCDSIEKYYKLPFAQFFAWNPAVGKDCSGLWANYYACVSVDNMVKNCEKFHQIKSTTTCTSIKNYYNLPLSTFLSWNPAVGKDCTHLLTGYWVCIATIGWKPPTMTTTKAATITKSPNGISTPPPIQTGMIGNCNKFHMVKSTTTCDSIQNYYKISLADFIKWNPAIGSKCTGLWANYNVCVGVIGGTPTKPSNGVTTPSPIQSGMVNYCKKFHMVKSTMTCDSIQTYYKITMAQSFKWNPAIGSKCTGLWANYNVCVGV</sequence>